<accession>A0A975T0N8</accession>
<gene>
    <name evidence="1" type="ORF">KRR39_05550</name>
</gene>
<dbReference type="EMBL" id="CP077062">
    <property type="protein sequence ID" value="QWZ09252.1"/>
    <property type="molecule type" value="Genomic_DNA"/>
</dbReference>
<dbReference type="Proteomes" id="UP000683575">
    <property type="component" value="Chromosome"/>
</dbReference>
<name>A0A975T0N8_9ACTN</name>
<evidence type="ECO:0000313" key="2">
    <source>
        <dbReference type="Proteomes" id="UP000683575"/>
    </source>
</evidence>
<dbReference type="KEGG" id="nps:KRR39_05550"/>
<dbReference type="AlphaFoldDB" id="A0A975T0N8"/>
<proteinExistence type="predicted"/>
<reference evidence="1" key="1">
    <citation type="submission" date="2021-06" db="EMBL/GenBank/DDBJ databases">
        <title>Complete genome sequence of Nocardioides sp. G188.</title>
        <authorList>
            <person name="Im W.-T."/>
        </authorList>
    </citation>
    <scope>NUCLEOTIDE SEQUENCE</scope>
    <source>
        <strain evidence="1">G188</strain>
    </source>
</reference>
<protein>
    <submittedName>
        <fullName evidence="1">Uncharacterized protein</fullName>
    </submittedName>
</protein>
<dbReference type="RefSeq" id="WP_216941098.1">
    <property type="nucleotide sequence ID" value="NZ_CP077062.1"/>
</dbReference>
<organism evidence="1 2">
    <name type="scientific">Nocardioides panacis</name>
    <dbReference type="NCBI Taxonomy" id="2849501"/>
    <lineage>
        <taxon>Bacteria</taxon>
        <taxon>Bacillati</taxon>
        <taxon>Actinomycetota</taxon>
        <taxon>Actinomycetes</taxon>
        <taxon>Propionibacteriales</taxon>
        <taxon>Nocardioidaceae</taxon>
        <taxon>Nocardioides</taxon>
    </lineage>
</organism>
<sequence length="84" mass="9416">MLPGGLIAVLLVVGVTWLVVRTISTTGAVQTLAPRERQELEALRALVDDLKETAWEHRELDSPLSTIVIDKIRTYERHRRDLGG</sequence>
<keyword evidence="2" id="KW-1185">Reference proteome</keyword>
<evidence type="ECO:0000313" key="1">
    <source>
        <dbReference type="EMBL" id="QWZ09252.1"/>
    </source>
</evidence>